<sequence>MTEPRKPRRPALREPAVLDVMGEGVDPVADLHAAHESAAVLLGVGRERRDPEVTNRLLAVVDEVGITTLADLWAARPARSLPGVLYRLYVLREWVRAEPDQAARQYAAGTHFSEPNHAVAGADPTGPDAVRRVIDDILRGVFDGDFGLAMERAAAFARVVSAGRDNLVTRDGHLSGNLMVLADDLAASAKLWRAGALE</sequence>
<proteinExistence type="predicted"/>
<organism evidence="1 2">
    <name type="scientific">Tessaracoccus lapidicaptus</name>
    <dbReference type="NCBI Taxonomy" id="1427523"/>
    <lineage>
        <taxon>Bacteria</taxon>
        <taxon>Bacillati</taxon>
        <taxon>Actinomycetota</taxon>
        <taxon>Actinomycetes</taxon>
        <taxon>Propionibacteriales</taxon>
        <taxon>Propionibacteriaceae</taxon>
        <taxon>Tessaracoccus</taxon>
    </lineage>
</organism>
<keyword evidence="2" id="KW-1185">Reference proteome</keyword>
<dbReference type="AlphaFoldDB" id="A0A1C0APW6"/>
<dbReference type="Proteomes" id="UP000093501">
    <property type="component" value="Unassembled WGS sequence"/>
</dbReference>
<accession>A0A1C0APW6</accession>
<name>A0A1C0APW6_9ACTN</name>
<evidence type="ECO:0000313" key="2">
    <source>
        <dbReference type="Proteomes" id="UP000093501"/>
    </source>
</evidence>
<gene>
    <name evidence="1" type="ORF">BCR15_00150</name>
</gene>
<evidence type="ECO:0000313" key="1">
    <source>
        <dbReference type="EMBL" id="OCL36332.1"/>
    </source>
</evidence>
<protein>
    <submittedName>
        <fullName evidence="1">Uncharacterized protein</fullName>
    </submittedName>
</protein>
<reference evidence="2" key="1">
    <citation type="submission" date="2016-07" db="EMBL/GenBank/DDBJ databases">
        <authorList>
            <person name="Florea S."/>
            <person name="Webb J.S."/>
            <person name="Jaromczyk J."/>
            <person name="Schardl C.L."/>
        </authorList>
    </citation>
    <scope>NUCLEOTIDE SEQUENCE [LARGE SCALE GENOMIC DNA]</scope>
    <source>
        <strain evidence="2">IPBSL-7</strain>
    </source>
</reference>
<dbReference type="EMBL" id="MBQD01000011">
    <property type="protein sequence ID" value="OCL36332.1"/>
    <property type="molecule type" value="Genomic_DNA"/>
</dbReference>
<dbReference type="RefSeq" id="WP_068750476.1">
    <property type="nucleotide sequence ID" value="NZ_LR214441.1"/>
</dbReference>
<comment type="caution">
    <text evidence="1">The sequence shown here is derived from an EMBL/GenBank/DDBJ whole genome shotgun (WGS) entry which is preliminary data.</text>
</comment>